<organism evidence="1 2">
    <name type="scientific">Rhodopirellula baltica (strain DSM 10527 / NCIMB 13988 / SH1)</name>
    <dbReference type="NCBI Taxonomy" id="243090"/>
    <lineage>
        <taxon>Bacteria</taxon>
        <taxon>Pseudomonadati</taxon>
        <taxon>Planctomycetota</taxon>
        <taxon>Planctomycetia</taxon>
        <taxon>Pirellulales</taxon>
        <taxon>Pirellulaceae</taxon>
        <taxon>Rhodopirellula</taxon>
    </lineage>
</organism>
<dbReference type="KEGG" id="rba:RB8409"/>
<dbReference type="HOGENOM" id="CLU_2344727_0_0_0"/>
<dbReference type="EnsemblBacteria" id="CAD78626">
    <property type="protein sequence ID" value="CAD78626"/>
    <property type="gene ID" value="RB8409"/>
</dbReference>
<dbReference type="AlphaFoldDB" id="Q7UFQ6"/>
<sequence length="97" mass="10923">MFDSKSKPSETAATVRRPVWTHQDFSGGGYFGTIPKSTDRCGVFTAGVLTADVDLRCIGLKRSTNEDDALFSTEQSRCSIQNWRSQKIPHQPENWDR</sequence>
<gene>
    <name evidence="1" type="ordered locus">RB8409</name>
</gene>
<dbReference type="Proteomes" id="UP000001025">
    <property type="component" value="Chromosome"/>
</dbReference>
<dbReference type="InParanoid" id="Q7UFQ6"/>
<accession>Q7UFQ6</accession>
<dbReference type="STRING" id="243090.RB8409"/>
<evidence type="ECO:0000313" key="1">
    <source>
        <dbReference type="EMBL" id="CAD78626.1"/>
    </source>
</evidence>
<reference evidence="1 2" key="1">
    <citation type="journal article" date="2003" name="Proc. Natl. Acad. Sci. U.S.A.">
        <title>Complete genome sequence of the marine planctomycete Pirellula sp. strain 1.</title>
        <authorList>
            <person name="Gloeckner F.O."/>
            <person name="Kube M."/>
            <person name="Bauer M."/>
            <person name="Teeling H."/>
            <person name="Lombardot T."/>
            <person name="Ludwig W."/>
            <person name="Gade D."/>
            <person name="Beck A."/>
            <person name="Borzym K."/>
            <person name="Heitmann K."/>
            <person name="Rabus R."/>
            <person name="Schlesner H."/>
            <person name="Amann R."/>
            <person name="Reinhardt R."/>
        </authorList>
    </citation>
    <scope>NUCLEOTIDE SEQUENCE [LARGE SCALE GENOMIC DNA]</scope>
    <source>
        <strain evidence="2">DSM 10527 / NCIMB 13988 / SH1</strain>
    </source>
</reference>
<dbReference type="PATRIC" id="fig|243090.15.peg.4051"/>
<keyword evidence="2" id="KW-1185">Reference proteome</keyword>
<proteinExistence type="predicted"/>
<dbReference type="EMBL" id="BX294147">
    <property type="protein sequence ID" value="CAD78626.1"/>
    <property type="molecule type" value="Genomic_DNA"/>
</dbReference>
<protein>
    <submittedName>
        <fullName evidence="1">Uncharacterized protein</fullName>
    </submittedName>
</protein>
<name>Q7UFQ6_RHOBA</name>
<evidence type="ECO:0000313" key="2">
    <source>
        <dbReference type="Proteomes" id="UP000001025"/>
    </source>
</evidence>